<evidence type="ECO:0000256" key="1">
    <source>
        <dbReference type="SAM" id="MobiDB-lite"/>
    </source>
</evidence>
<organism evidence="2 3">
    <name type="scientific">Halteria grandinella</name>
    <dbReference type="NCBI Taxonomy" id="5974"/>
    <lineage>
        <taxon>Eukaryota</taxon>
        <taxon>Sar</taxon>
        <taxon>Alveolata</taxon>
        <taxon>Ciliophora</taxon>
        <taxon>Intramacronucleata</taxon>
        <taxon>Spirotrichea</taxon>
        <taxon>Stichotrichia</taxon>
        <taxon>Sporadotrichida</taxon>
        <taxon>Halteriidae</taxon>
        <taxon>Halteria</taxon>
    </lineage>
</organism>
<sequence length="512" mass="57598">MLLTTLFKAKAQHQEPYLQEERSSSRGASSNGQSSLRDRSRSKHPAEESLKGRTEESSIGSSNGSSIRGVIKQKAHQKQEHKGQQFLLVPQSASYKSSQRKSNHSQDSSDSQFGSSQEQMKGVSLYKPSLFKNHKQNGRESQQRLKEAAKNHRANMAPQQFQIDESQSLHQQSYIPQKLRLASPPSGFFSKGGILEIHSQRRKSTPLTIFASNVRKCSSPQINIEPATDDHHQISIHAPDQNNLLLSQQRMRSNLSRQSRDLQSELMGRTSSCNFLQREDSLNKELLSNLASSSSKRRFSNVLLNQQSSIKQIRTPLNLFRMSIKRTGILKQVINPISKDLTSVTGSQENFAKRQNRQGQMDEAKQGEPSLLINQGMDPLRNQYVKQLKIEHNFSPRTAAELNNLIDNNMDESSSGGDDYKTRLNRLKLYPGKQAQCYNKQTLTGKAAFFEMSTNRTIQMCRKFKSRSLVRLVLEPAEFARTFGNREASFRPVGASGGLNVPQNSTSCGILS</sequence>
<dbReference type="EMBL" id="RRYP01002959">
    <property type="protein sequence ID" value="TNV84261.1"/>
    <property type="molecule type" value="Genomic_DNA"/>
</dbReference>
<proteinExistence type="predicted"/>
<dbReference type="AlphaFoldDB" id="A0A8J8T7F6"/>
<gene>
    <name evidence="2" type="ORF">FGO68_gene14796</name>
</gene>
<feature type="compositionally biased region" description="Basic and acidic residues" evidence="1">
    <location>
        <begin position="36"/>
        <end position="56"/>
    </location>
</feature>
<feature type="region of interest" description="Disordered" evidence="1">
    <location>
        <begin position="345"/>
        <end position="366"/>
    </location>
</feature>
<feature type="compositionally biased region" description="Low complexity" evidence="1">
    <location>
        <begin position="25"/>
        <end position="35"/>
    </location>
</feature>
<feature type="compositionally biased region" description="Low complexity" evidence="1">
    <location>
        <begin position="57"/>
        <end position="70"/>
    </location>
</feature>
<evidence type="ECO:0000313" key="2">
    <source>
        <dbReference type="EMBL" id="TNV84261.1"/>
    </source>
</evidence>
<keyword evidence="3" id="KW-1185">Reference proteome</keyword>
<name>A0A8J8T7F6_HALGN</name>
<comment type="caution">
    <text evidence="2">The sequence shown here is derived from an EMBL/GenBank/DDBJ whole genome shotgun (WGS) entry which is preliminary data.</text>
</comment>
<accession>A0A8J8T7F6</accession>
<feature type="region of interest" description="Disordered" evidence="1">
    <location>
        <begin position="1"/>
        <end position="153"/>
    </location>
</feature>
<dbReference type="Proteomes" id="UP000785679">
    <property type="component" value="Unassembled WGS sequence"/>
</dbReference>
<protein>
    <submittedName>
        <fullName evidence="2">Uncharacterized protein</fullName>
    </submittedName>
</protein>
<reference evidence="2" key="1">
    <citation type="submission" date="2019-06" db="EMBL/GenBank/DDBJ databases">
        <authorList>
            <person name="Zheng W."/>
        </authorList>
    </citation>
    <scope>NUCLEOTIDE SEQUENCE</scope>
    <source>
        <strain evidence="2">QDHG01</strain>
    </source>
</reference>
<feature type="compositionally biased region" description="Low complexity" evidence="1">
    <location>
        <begin position="105"/>
        <end position="119"/>
    </location>
</feature>
<feature type="compositionally biased region" description="Basic and acidic residues" evidence="1">
    <location>
        <begin position="137"/>
        <end position="150"/>
    </location>
</feature>
<evidence type="ECO:0000313" key="3">
    <source>
        <dbReference type="Proteomes" id="UP000785679"/>
    </source>
</evidence>